<evidence type="ECO:0000256" key="1">
    <source>
        <dbReference type="SAM" id="MobiDB-lite"/>
    </source>
</evidence>
<proteinExistence type="predicted"/>
<keyword evidence="2" id="KW-1133">Transmembrane helix</keyword>
<feature type="compositionally biased region" description="Basic and acidic residues" evidence="1">
    <location>
        <begin position="38"/>
        <end position="52"/>
    </location>
</feature>
<keyword evidence="2" id="KW-0812">Transmembrane</keyword>
<feature type="compositionally biased region" description="Polar residues" evidence="1">
    <location>
        <begin position="53"/>
        <end position="63"/>
    </location>
</feature>
<organism evidence="3 4">
    <name type="scientific">Nocardioides kribbensis</name>
    <dbReference type="NCBI Taxonomy" id="305517"/>
    <lineage>
        <taxon>Bacteria</taxon>
        <taxon>Bacillati</taxon>
        <taxon>Actinomycetota</taxon>
        <taxon>Actinomycetes</taxon>
        <taxon>Propionibacteriales</taxon>
        <taxon>Nocardioidaceae</taxon>
        <taxon>Nocardioides</taxon>
    </lineage>
</organism>
<dbReference type="Proteomes" id="UP001482520">
    <property type="component" value="Unassembled WGS sequence"/>
</dbReference>
<keyword evidence="4" id="KW-1185">Reference proteome</keyword>
<keyword evidence="2" id="KW-0472">Membrane</keyword>
<dbReference type="RefSeq" id="WP_349804296.1">
    <property type="nucleotide sequence ID" value="NZ_JBEGDP010000006.1"/>
</dbReference>
<feature type="transmembrane region" description="Helical" evidence="2">
    <location>
        <begin position="71"/>
        <end position="92"/>
    </location>
</feature>
<protein>
    <submittedName>
        <fullName evidence="3">Uncharacterized protein</fullName>
    </submittedName>
</protein>
<sequence>MTDDPQHDAQHDPELRALLRGADPAASLPPADPARVARLLEDVMSKPRHGEDASTTTGENRASGTRGRSPLTWLVAAAAVALIAVLGVGALLGADDEDDVPTAGDAPAVSGDAEPSVTRLEVADAPAGRCMVPTPEVLAGVSLAFEGTVTELVDGTAVLEPSEFFAGRSTDTVEVTAPSEDLQALISAVDFQVGERYLVAADGAQVMVCGFSDLATPAQEQLYAEAFNR</sequence>
<feature type="compositionally biased region" description="Basic and acidic residues" evidence="1">
    <location>
        <begin position="1"/>
        <end position="17"/>
    </location>
</feature>
<comment type="caution">
    <text evidence="3">The sequence shown here is derived from an EMBL/GenBank/DDBJ whole genome shotgun (WGS) entry which is preliminary data.</text>
</comment>
<gene>
    <name evidence="3" type="ORF">V6R90_07645</name>
</gene>
<feature type="region of interest" description="Disordered" evidence="1">
    <location>
        <begin position="1"/>
        <end position="67"/>
    </location>
</feature>
<evidence type="ECO:0000313" key="4">
    <source>
        <dbReference type="Proteomes" id="UP001482520"/>
    </source>
</evidence>
<name>A0ABV1NXB2_9ACTN</name>
<reference evidence="3 4" key="1">
    <citation type="submission" date="2024-02" db="EMBL/GenBank/DDBJ databases">
        <title>Full genome sequence of Nocardioides kribbensis.</title>
        <authorList>
            <person name="Poletto B.L."/>
            <person name="Silva G."/>
            <person name="Galante D."/>
            <person name="Campos K.R."/>
            <person name="Santos M.B.N."/>
            <person name="Sacchi C.T."/>
        </authorList>
    </citation>
    <scope>NUCLEOTIDE SEQUENCE [LARGE SCALE GENOMIC DNA]</scope>
    <source>
        <strain evidence="3 4">O4R</strain>
    </source>
</reference>
<dbReference type="EMBL" id="JBEGDP010000006">
    <property type="protein sequence ID" value="MEQ7847150.1"/>
    <property type="molecule type" value="Genomic_DNA"/>
</dbReference>
<accession>A0ABV1NXB2</accession>
<evidence type="ECO:0000313" key="3">
    <source>
        <dbReference type="EMBL" id="MEQ7847150.1"/>
    </source>
</evidence>
<evidence type="ECO:0000256" key="2">
    <source>
        <dbReference type="SAM" id="Phobius"/>
    </source>
</evidence>